<dbReference type="Proteomes" id="UP001589702">
    <property type="component" value="Unassembled WGS sequence"/>
</dbReference>
<protein>
    <submittedName>
        <fullName evidence="4">SDR family NAD(P)-dependent oxidoreductase</fullName>
        <ecNumber evidence="4">1.1.1.-</ecNumber>
    </submittedName>
</protein>
<dbReference type="EMBL" id="JBHMBC010000018">
    <property type="protein sequence ID" value="MFB9820256.1"/>
    <property type="molecule type" value="Genomic_DNA"/>
</dbReference>
<reference evidence="4 5" key="1">
    <citation type="submission" date="2024-09" db="EMBL/GenBank/DDBJ databases">
        <authorList>
            <person name="Sun Q."/>
            <person name="Mori K."/>
        </authorList>
    </citation>
    <scope>NUCLEOTIDE SEQUENCE [LARGE SCALE GENOMIC DNA]</scope>
    <source>
        <strain evidence="4 5">JCM 1334</strain>
    </source>
</reference>
<evidence type="ECO:0000313" key="5">
    <source>
        <dbReference type="Proteomes" id="UP001589702"/>
    </source>
</evidence>
<name>A0ABV5XZT5_ARTRM</name>
<evidence type="ECO:0000313" key="4">
    <source>
        <dbReference type="EMBL" id="MFB9820256.1"/>
    </source>
</evidence>
<keyword evidence="3" id="KW-0521">NADP</keyword>
<dbReference type="RefSeq" id="WP_344788032.1">
    <property type="nucleotide sequence ID" value="NZ_BAAAWN010000001.1"/>
</dbReference>
<evidence type="ECO:0000256" key="1">
    <source>
        <dbReference type="ARBA" id="ARBA00006484"/>
    </source>
</evidence>
<accession>A0ABV5XZT5</accession>
<evidence type="ECO:0000256" key="3">
    <source>
        <dbReference type="ARBA" id="ARBA00022857"/>
    </source>
</evidence>
<dbReference type="Pfam" id="PF13561">
    <property type="entry name" value="adh_short_C2"/>
    <property type="match status" value="1"/>
</dbReference>
<dbReference type="CDD" id="cd05233">
    <property type="entry name" value="SDR_c"/>
    <property type="match status" value="1"/>
</dbReference>
<gene>
    <name evidence="4" type="ORF">ACFFP1_12210</name>
</gene>
<dbReference type="EC" id="1.1.1.-" evidence="4"/>
<organism evidence="4 5">
    <name type="scientific">Arthrobacter ramosus</name>
    <dbReference type="NCBI Taxonomy" id="1672"/>
    <lineage>
        <taxon>Bacteria</taxon>
        <taxon>Bacillati</taxon>
        <taxon>Actinomycetota</taxon>
        <taxon>Actinomycetes</taxon>
        <taxon>Micrococcales</taxon>
        <taxon>Micrococcaceae</taxon>
        <taxon>Arthrobacter</taxon>
    </lineage>
</organism>
<dbReference type="InterPro" id="IPR020904">
    <property type="entry name" value="Sc_DH/Rdtase_CS"/>
</dbReference>
<dbReference type="GO" id="GO:0016491">
    <property type="term" value="F:oxidoreductase activity"/>
    <property type="evidence" value="ECO:0007669"/>
    <property type="project" value="UniProtKB-KW"/>
</dbReference>
<evidence type="ECO:0000256" key="2">
    <source>
        <dbReference type="ARBA" id="ARBA00011881"/>
    </source>
</evidence>
<dbReference type="InterPro" id="IPR036291">
    <property type="entry name" value="NAD(P)-bd_dom_sf"/>
</dbReference>
<dbReference type="Gene3D" id="3.40.50.720">
    <property type="entry name" value="NAD(P)-binding Rossmann-like Domain"/>
    <property type="match status" value="1"/>
</dbReference>
<dbReference type="PANTHER" id="PTHR44252">
    <property type="entry name" value="D-ERYTHRULOSE REDUCTASE"/>
    <property type="match status" value="1"/>
</dbReference>
<dbReference type="InterPro" id="IPR051737">
    <property type="entry name" value="L-xylulose/Carbonyl_redctase"/>
</dbReference>
<dbReference type="InterPro" id="IPR002347">
    <property type="entry name" value="SDR_fam"/>
</dbReference>
<keyword evidence="4" id="KW-0560">Oxidoreductase</keyword>
<sequence>MFSFRLDGRAVLVTGAGRGLGRAVADGLNELGATVYGTSRVPAEAEQIAERYGTSPVVLDVTDIDGAAAVIQRLHAQGAGISLLVNNAGVNVPQPAFEVTPEAWDQVHQLNAKGLFFLSQTIAKQWAAEGIKGSIVNIGSQAGIVAIEDRVSYSSSKAAVIQLTRSMAFEWGHLGIRVNTVAPTFIRTELTESTLSQPDFAATLLARIPLGRFGEPDDVVGAVAFLLGDAAGLITGQTILVDGGYTIH</sequence>
<comment type="subunit">
    <text evidence="2">Homotetramer.</text>
</comment>
<proteinExistence type="inferred from homology"/>
<dbReference type="PRINTS" id="PR00080">
    <property type="entry name" value="SDRFAMILY"/>
</dbReference>
<dbReference type="PROSITE" id="PS00061">
    <property type="entry name" value="ADH_SHORT"/>
    <property type="match status" value="1"/>
</dbReference>
<dbReference type="SUPFAM" id="SSF51735">
    <property type="entry name" value="NAD(P)-binding Rossmann-fold domains"/>
    <property type="match status" value="1"/>
</dbReference>
<dbReference type="PANTHER" id="PTHR44252:SF3">
    <property type="entry name" value="D-ERYTHRULOSE REDUCTASE-RELATED"/>
    <property type="match status" value="1"/>
</dbReference>
<keyword evidence="5" id="KW-1185">Reference proteome</keyword>
<comment type="caution">
    <text evidence="4">The sequence shown here is derived from an EMBL/GenBank/DDBJ whole genome shotgun (WGS) entry which is preliminary data.</text>
</comment>
<dbReference type="PRINTS" id="PR00081">
    <property type="entry name" value="GDHRDH"/>
</dbReference>
<comment type="similarity">
    <text evidence="1">Belongs to the short-chain dehydrogenases/reductases (SDR) family.</text>
</comment>